<evidence type="ECO:0000313" key="2">
    <source>
        <dbReference type="EMBL" id="BAH71764.1"/>
    </source>
</evidence>
<keyword evidence="4" id="KW-1185">Reference proteome</keyword>
<evidence type="ECO:0000313" key="4">
    <source>
        <dbReference type="Proteomes" id="UP000007819"/>
    </source>
</evidence>
<evidence type="ECO:0000313" key="3">
    <source>
        <dbReference type="EnsemblMetazoa" id="NP_001156149.1"/>
    </source>
</evidence>
<dbReference type="EnsemblMetazoa" id="NM_001162677.2">
    <property type="protein sequence ID" value="NP_001156149.1"/>
    <property type="gene ID" value="LOC100162748"/>
</dbReference>
<reference evidence="2" key="1">
    <citation type="submission" date="2009-06" db="EMBL/GenBank/DDBJ databases">
        <title>A full-length cDNA resource of the pea aphid, Acyrthosiphon pisum.</title>
        <authorList>
            <person name="Shigenobu S."/>
            <person name="Nakabachi A."/>
            <person name="Richards S."/>
        </authorList>
    </citation>
    <scope>NUCLEOTIDE SEQUENCE</scope>
    <source>
        <strain evidence="2">LSR1</strain>
        <tissue evidence="2">Whole body</tissue>
    </source>
</reference>
<reference evidence="3" key="3">
    <citation type="submission" date="2022-06" db="UniProtKB">
        <authorList>
            <consortium name="EnsemblMetazoa"/>
        </authorList>
    </citation>
    <scope>IDENTIFICATION</scope>
</reference>
<organism evidence="2">
    <name type="scientific">Acyrthosiphon pisum</name>
    <name type="common">Pea aphid</name>
    <dbReference type="NCBI Taxonomy" id="7029"/>
    <lineage>
        <taxon>Eukaryota</taxon>
        <taxon>Metazoa</taxon>
        <taxon>Ecdysozoa</taxon>
        <taxon>Arthropoda</taxon>
        <taxon>Hexapoda</taxon>
        <taxon>Insecta</taxon>
        <taxon>Pterygota</taxon>
        <taxon>Neoptera</taxon>
        <taxon>Paraneoptera</taxon>
        <taxon>Hemiptera</taxon>
        <taxon>Sternorrhyncha</taxon>
        <taxon>Aphidomorpha</taxon>
        <taxon>Aphidoidea</taxon>
        <taxon>Aphididae</taxon>
        <taxon>Macrosiphini</taxon>
        <taxon>Acyrthosiphon</taxon>
    </lineage>
</organism>
<dbReference type="Proteomes" id="UP000007819">
    <property type="component" value="Chromosome X"/>
</dbReference>
<evidence type="ECO:0000256" key="1">
    <source>
        <dbReference type="SAM" id="MobiDB-lite"/>
    </source>
</evidence>
<feature type="region of interest" description="Disordered" evidence="1">
    <location>
        <begin position="1"/>
        <end position="20"/>
    </location>
</feature>
<dbReference type="HOGENOM" id="CLU_1571862_0_0_1"/>
<dbReference type="AlphaFoldDB" id="C4WV44"/>
<reference evidence="4" key="2">
    <citation type="submission" date="2010-06" db="EMBL/GenBank/DDBJ databases">
        <authorList>
            <person name="Jiang H."/>
            <person name="Abraham K."/>
            <person name="Ali S."/>
            <person name="Alsbrooks S.L."/>
            <person name="Anim B.N."/>
            <person name="Anosike U.S."/>
            <person name="Attaway T."/>
            <person name="Bandaranaike D.P."/>
            <person name="Battles P.K."/>
            <person name="Bell S.N."/>
            <person name="Bell A.V."/>
            <person name="Beltran B."/>
            <person name="Bickham C."/>
            <person name="Bustamante Y."/>
            <person name="Caleb T."/>
            <person name="Canada A."/>
            <person name="Cardenas V."/>
            <person name="Carter K."/>
            <person name="Chacko J."/>
            <person name="Chandrabose M.N."/>
            <person name="Chavez D."/>
            <person name="Chavez A."/>
            <person name="Chen L."/>
            <person name="Chu H.-S."/>
            <person name="Claassen K.J."/>
            <person name="Cockrell R."/>
            <person name="Collins M."/>
            <person name="Cooper J.A."/>
            <person name="Cree A."/>
            <person name="Curry S.M."/>
            <person name="Da Y."/>
            <person name="Dao M.D."/>
            <person name="Das B."/>
            <person name="Davila M.-L."/>
            <person name="Davy-Carroll L."/>
            <person name="Denson S."/>
            <person name="Dinh H."/>
            <person name="Ebong V.E."/>
            <person name="Edwards J.R."/>
            <person name="Egan A."/>
            <person name="El-Daye J."/>
            <person name="Escobedo L."/>
            <person name="Fernandez S."/>
            <person name="Fernando P.R."/>
            <person name="Flagg N."/>
            <person name="Forbes L.D."/>
            <person name="Fowler R.G."/>
            <person name="Fu Q."/>
            <person name="Gabisi R.A."/>
            <person name="Ganer J."/>
            <person name="Garbino Pronczuk A."/>
            <person name="Garcia R.M."/>
            <person name="Garner T."/>
            <person name="Garrett T.E."/>
            <person name="Gonzalez D.A."/>
            <person name="Hamid H."/>
            <person name="Hawkins E.S."/>
            <person name="Hirani K."/>
            <person name="Hogues M.E."/>
            <person name="Hollins B."/>
            <person name="Hsiao C.-H."/>
            <person name="Jabil R."/>
            <person name="James M.L."/>
            <person name="Jhangiani S.N."/>
            <person name="Johnson B."/>
            <person name="Johnson Q."/>
            <person name="Joshi V."/>
            <person name="Kalu J.B."/>
            <person name="Kam C."/>
            <person name="Kashfia A."/>
            <person name="Keebler J."/>
            <person name="Kisamo H."/>
            <person name="Kovar C.L."/>
            <person name="Lago L.A."/>
            <person name="Lai C.-Y."/>
            <person name="Laidlaw J."/>
            <person name="Lara F."/>
            <person name="Le T.-K."/>
            <person name="Lee S.L."/>
            <person name="Legall F.H."/>
            <person name="Lemon S.J."/>
            <person name="Lewis L.R."/>
            <person name="Li B."/>
            <person name="Liu Y."/>
            <person name="Liu Y.-S."/>
            <person name="Lopez J."/>
            <person name="Lozado R.J."/>
            <person name="Lu J."/>
            <person name="Madu R.C."/>
            <person name="Maheshwari M."/>
            <person name="Maheshwari R."/>
            <person name="Malloy K."/>
            <person name="Martinez E."/>
            <person name="Mathew T."/>
            <person name="Mercado I.C."/>
            <person name="Mercado C."/>
            <person name="Meyer B."/>
            <person name="Montgomery K."/>
            <person name="Morgan M.B."/>
            <person name="Munidasa M."/>
            <person name="Nazareth L.V."/>
            <person name="Nelson J."/>
            <person name="Ng B.M."/>
            <person name="Nguyen N.B."/>
            <person name="Nguyen P.Q."/>
            <person name="Nguyen T."/>
            <person name="Obregon M."/>
            <person name="Okwuonu G.O."/>
            <person name="Onwere C.G."/>
            <person name="Orozco G."/>
            <person name="Parra A."/>
            <person name="Patel S."/>
            <person name="Patil S."/>
            <person name="Perez A."/>
            <person name="Perez Y."/>
            <person name="Pham C."/>
            <person name="Primus E.L."/>
            <person name="Pu L.-L."/>
            <person name="Puazo M."/>
            <person name="Qin X."/>
            <person name="Quiroz J.B."/>
            <person name="Reese J."/>
            <person name="Richards S."/>
            <person name="Rives C.M."/>
            <person name="Robberts R."/>
            <person name="Ruiz S.J."/>
            <person name="Ruiz M.J."/>
            <person name="Santibanez J."/>
            <person name="Schneider B.W."/>
            <person name="Sisson I."/>
            <person name="Smith M."/>
            <person name="Sodergren E."/>
            <person name="Song X.-Z."/>
            <person name="Song B.B."/>
            <person name="Summersgill H."/>
            <person name="Thelus R."/>
            <person name="Thornton R.D."/>
            <person name="Trejos Z.Y."/>
            <person name="Usmani K."/>
            <person name="Vattathil S."/>
            <person name="Villasana D."/>
            <person name="Walker D.L."/>
            <person name="Wang S."/>
            <person name="Wang K."/>
            <person name="White C.S."/>
            <person name="Williams A.C."/>
            <person name="Williamson J."/>
            <person name="Wilson K."/>
            <person name="Woghiren I.O."/>
            <person name="Woodworth J.R."/>
            <person name="Worley K.C."/>
            <person name="Wright R.A."/>
            <person name="Wu W."/>
            <person name="Young L."/>
            <person name="Zhang L."/>
            <person name="Zhang J."/>
            <person name="Zhu Y."/>
            <person name="Muzny D.M."/>
            <person name="Weinstock G."/>
            <person name="Gibbs R.A."/>
        </authorList>
    </citation>
    <scope>NUCLEOTIDE SEQUENCE [LARGE SCALE GENOMIC DNA]</scope>
    <source>
        <strain evidence="4">LSR1</strain>
    </source>
</reference>
<gene>
    <name evidence="2" type="primary">ACYPI003880</name>
    <name evidence="3" type="synonym">100162748</name>
</gene>
<sequence length="170" mass="19999">MNTNAYPKKRNMRKRISNPIPKGWSNTNKLGEDIINLELDDKSIISKALLKTIKSEELMNKKLIANLNYLAAHERVRQAIYLKHLELKEKVLETEEKLLKLGLKTSTFSAFRITERDRTPDTEVMENLRFEKLLELETPKDNTNFHEIFQQVNVSYLRTLNYANTKYKSQ</sequence>
<protein>
    <submittedName>
        <fullName evidence="2">ACYPI003880 protein</fullName>
    </submittedName>
</protein>
<name>C4WV44_ACYPI</name>
<feature type="compositionally biased region" description="Basic residues" evidence="1">
    <location>
        <begin position="7"/>
        <end position="16"/>
    </location>
</feature>
<dbReference type="EMBL" id="AK341350">
    <property type="protein sequence ID" value="BAH71764.1"/>
    <property type="molecule type" value="mRNA"/>
</dbReference>
<dbReference type="KEGG" id="api:100162748"/>
<accession>C4WV44</accession>
<proteinExistence type="evidence at transcript level"/>